<feature type="non-terminal residue" evidence="1">
    <location>
        <position position="1"/>
    </location>
</feature>
<name>A0A9W6ZF79_9STRA</name>
<sequence length="172" mass="17807">MDTRAVGKGGRNNLGSICTTPTQCITLLLHASLLSDHGFTPHVEHGPEVKGFSRSVKELKKWREGQGLGVSNLVKWGLAVDDLSGRRVVDGCYKQVGDSIEVWLDGAAAYRVDVSPHVNAVALETALGREPGGVPIGRYLVDPAGVVEGLRGALARLGYANPLAGGGGGGGG</sequence>
<reference evidence="1" key="1">
    <citation type="submission" date="2022-07" db="EMBL/GenBank/DDBJ databases">
        <title>Genome analysis of Parmales, a sister group of diatoms, reveals the evolutionary specialization of diatoms from phago-mixotrophs to photoautotrophs.</title>
        <authorList>
            <person name="Ban H."/>
            <person name="Sato S."/>
            <person name="Yoshikawa S."/>
            <person name="Kazumasa Y."/>
            <person name="Nakamura Y."/>
            <person name="Ichinomiya M."/>
            <person name="Saitoh K."/>
            <person name="Sato N."/>
            <person name="Blanc-Mathieu R."/>
            <person name="Endo H."/>
            <person name="Kuwata A."/>
            <person name="Ogata H."/>
        </authorList>
    </citation>
    <scope>NUCLEOTIDE SEQUENCE</scope>
</reference>
<accession>A0A9W6ZF79</accession>
<comment type="caution">
    <text evidence="1">The sequence shown here is derived from an EMBL/GenBank/DDBJ whole genome shotgun (WGS) entry which is preliminary data.</text>
</comment>
<dbReference type="Proteomes" id="UP001165082">
    <property type="component" value="Unassembled WGS sequence"/>
</dbReference>
<keyword evidence="2" id="KW-1185">Reference proteome</keyword>
<evidence type="ECO:0000313" key="2">
    <source>
        <dbReference type="Proteomes" id="UP001165082"/>
    </source>
</evidence>
<proteinExistence type="predicted"/>
<protein>
    <submittedName>
        <fullName evidence="1">Uncharacterized protein</fullName>
    </submittedName>
</protein>
<gene>
    <name evidence="1" type="ORF">TrRE_jg13241</name>
</gene>
<evidence type="ECO:0000313" key="1">
    <source>
        <dbReference type="EMBL" id="GMH49988.1"/>
    </source>
</evidence>
<organism evidence="1 2">
    <name type="scientific">Triparma retinervis</name>
    <dbReference type="NCBI Taxonomy" id="2557542"/>
    <lineage>
        <taxon>Eukaryota</taxon>
        <taxon>Sar</taxon>
        <taxon>Stramenopiles</taxon>
        <taxon>Ochrophyta</taxon>
        <taxon>Bolidophyceae</taxon>
        <taxon>Parmales</taxon>
        <taxon>Triparmaceae</taxon>
        <taxon>Triparma</taxon>
    </lineage>
</organism>
<dbReference type="EMBL" id="BRXZ01003215">
    <property type="protein sequence ID" value="GMH49988.1"/>
    <property type="molecule type" value="Genomic_DNA"/>
</dbReference>
<dbReference type="AlphaFoldDB" id="A0A9W6ZF79"/>